<dbReference type="InterPro" id="IPR016185">
    <property type="entry name" value="PreATP-grasp_dom_sf"/>
</dbReference>
<evidence type="ECO:0000313" key="11">
    <source>
        <dbReference type="Proteomes" id="UP000638188"/>
    </source>
</evidence>
<dbReference type="RefSeq" id="WP_150279395.1">
    <property type="nucleotide sequence ID" value="NZ_BMFF01000003.1"/>
</dbReference>
<protein>
    <submittedName>
        <fullName evidence="10">Geranyl-CoA carboxylase subunit alpha</fullName>
    </submittedName>
</protein>
<dbReference type="InterPro" id="IPR005481">
    <property type="entry name" value="BC-like_N"/>
</dbReference>
<comment type="caution">
    <text evidence="10">The sequence shown here is derived from an EMBL/GenBank/DDBJ whole genome shotgun (WGS) entry which is preliminary data.</text>
</comment>
<keyword evidence="2" id="KW-0436">Ligase</keyword>
<evidence type="ECO:0000256" key="1">
    <source>
        <dbReference type="ARBA" id="ARBA00001953"/>
    </source>
</evidence>
<dbReference type="Pfam" id="PF00289">
    <property type="entry name" value="Biotin_carb_N"/>
    <property type="match status" value="1"/>
</dbReference>
<dbReference type="InterPro" id="IPR001882">
    <property type="entry name" value="Biotin_BS"/>
</dbReference>
<evidence type="ECO:0000256" key="5">
    <source>
        <dbReference type="ARBA" id="ARBA00023267"/>
    </source>
</evidence>
<dbReference type="SUPFAM" id="SSF51230">
    <property type="entry name" value="Single hybrid motif"/>
    <property type="match status" value="1"/>
</dbReference>
<dbReference type="Gene3D" id="2.40.50.100">
    <property type="match status" value="1"/>
</dbReference>
<dbReference type="PANTHER" id="PTHR18866">
    <property type="entry name" value="CARBOXYLASE:PYRUVATE/ACETYL-COA/PROPIONYL-COA CARBOXYLASE"/>
    <property type="match status" value="1"/>
</dbReference>
<dbReference type="EMBL" id="BMFF01000003">
    <property type="protein sequence ID" value="GGC96725.1"/>
    <property type="molecule type" value="Genomic_DNA"/>
</dbReference>
<dbReference type="NCBIfam" id="NF006367">
    <property type="entry name" value="PRK08591.1"/>
    <property type="match status" value="1"/>
</dbReference>
<evidence type="ECO:0000313" key="10">
    <source>
        <dbReference type="EMBL" id="GGC96725.1"/>
    </source>
</evidence>
<dbReference type="SUPFAM" id="SSF52440">
    <property type="entry name" value="PreATP-grasp domain"/>
    <property type="match status" value="1"/>
</dbReference>
<dbReference type="Pfam" id="PF02785">
    <property type="entry name" value="Biotin_carb_C"/>
    <property type="match status" value="1"/>
</dbReference>
<name>A0ABQ1PGB8_9GAMM</name>
<evidence type="ECO:0000256" key="3">
    <source>
        <dbReference type="ARBA" id="ARBA00022741"/>
    </source>
</evidence>
<dbReference type="Pfam" id="PF02786">
    <property type="entry name" value="CPSase_L_D2"/>
    <property type="match status" value="1"/>
</dbReference>
<dbReference type="PROSITE" id="PS00866">
    <property type="entry name" value="CPSASE_1"/>
    <property type="match status" value="1"/>
</dbReference>
<keyword evidence="4 6" id="KW-0067">ATP-binding</keyword>
<dbReference type="SUPFAM" id="SSF51246">
    <property type="entry name" value="Rudiment single hybrid motif"/>
    <property type="match status" value="1"/>
</dbReference>
<evidence type="ECO:0000256" key="6">
    <source>
        <dbReference type="PROSITE-ProRule" id="PRU00409"/>
    </source>
</evidence>
<organism evidence="10 11">
    <name type="scientific">Halopseudomonas salina</name>
    <dbReference type="NCBI Taxonomy" id="1323744"/>
    <lineage>
        <taxon>Bacteria</taxon>
        <taxon>Pseudomonadati</taxon>
        <taxon>Pseudomonadota</taxon>
        <taxon>Gammaproteobacteria</taxon>
        <taxon>Pseudomonadales</taxon>
        <taxon>Pseudomonadaceae</taxon>
        <taxon>Halopseudomonas</taxon>
    </lineage>
</organism>
<dbReference type="PROSITE" id="PS00867">
    <property type="entry name" value="CPSASE_2"/>
    <property type="match status" value="1"/>
</dbReference>
<dbReference type="InterPro" id="IPR005482">
    <property type="entry name" value="Biotin_COase_C"/>
</dbReference>
<dbReference type="PANTHER" id="PTHR18866:SF33">
    <property type="entry name" value="METHYLCROTONOYL-COA CARBOXYLASE SUBUNIT ALPHA, MITOCHONDRIAL-RELATED"/>
    <property type="match status" value="1"/>
</dbReference>
<dbReference type="PROSITE" id="PS50968">
    <property type="entry name" value="BIOTINYL_LIPOYL"/>
    <property type="match status" value="1"/>
</dbReference>
<keyword evidence="5" id="KW-0092">Biotin</keyword>
<dbReference type="Proteomes" id="UP000638188">
    <property type="component" value="Unassembled WGS sequence"/>
</dbReference>
<dbReference type="CDD" id="cd06850">
    <property type="entry name" value="biotinyl_domain"/>
    <property type="match status" value="1"/>
</dbReference>
<proteinExistence type="predicted"/>
<evidence type="ECO:0000259" key="9">
    <source>
        <dbReference type="PROSITE" id="PS50979"/>
    </source>
</evidence>
<sequence length="658" mass="70998">MPRITTLLIANRGEIACRIMRTASALGYRTVAVYSQADADSRHVQIADQAVCIGPAPAAQSYLNIPAIIEAAQRSGAEAIHPGYGFLSENADFAQACMDAGLIFIGPSPEAIRLMGSKRQSKLAMLEAGVPCIPGYQGSAQDDATLTREAAAIGFPLMIKASAGGGGRGMRLVQDPAQLSGQLRSARAEAQSAFGSAELILERALIRPRHVEIQIFGDNHGNLVHLGERDCSVQRRHQKVIEEAPCPVVTPELRAAMGAEAVKAAASVNYSGAGTVEFMLDADGNYYFLEMNTRLQVEHPVTELVTGLDLVAWQLEVASGLPLPLRQEQIALQGHAIEVRLYAEDSRRDFVPQTGRVDLWQPANIEGVRIDHGLREGQAITAFYDPMLAKIIAHGTTREQARTRLINALEHSVLLGVNANQRFLINLLAHPQFAAGHTSTAFITEQFHSDPSLTPQPVAAEDLAMAAALLYQASARRCKLPPALQGWSNTAPIPSRFLLLNDGEVHAVQISTCSGEVAGSLNISVSGRCLHLRIIEQTGSVMVCELDGIRYRRPCLINGKRIALYCEQGNLQLEDVSHRPPAAAADVTSNRLLAPMDGAVTEVMAKVGEQVSKGQALLRMEAMKMEHTLKAQINGTISQLLASEGQQVKARQLLVEFN</sequence>
<dbReference type="InterPro" id="IPR011764">
    <property type="entry name" value="Biotin_carboxylation_dom"/>
</dbReference>
<evidence type="ECO:0000259" key="7">
    <source>
        <dbReference type="PROSITE" id="PS50968"/>
    </source>
</evidence>
<feature type="domain" description="Biotin carboxylation" evidence="9">
    <location>
        <begin position="3"/>
        <end position="448"/>
    </location>
</feature>
<keyword evidence="11" id="KW-1185">Reference proteome</keyword>
<dbReference type="Gene3D" id="3.30.470.20">
    <property type="entry name" value="ATP-grasp fold, B domain"/>
    <property type="match status" value="1"/>
</dbReference>
<dbReference type="InterPro" id="IPR000089">
    <property type="entry name" value="Biotin_lipoyl"/>
</dbReference>
<dbReference type="PROSITE" id="PS00188">
    <property type="entry name" value="BIOTIN"/>
    <property type="match status" value="1"/>
</dbReference>
<dbReference type="Pfam" id="PF00364">
    <property type="entry name" value="Biotin_lipoyl"/>
    <property type="match status" value="1"/>
</dbReference>
<dbReference type="InterPro" id="IPR011053">
    <property type="entry name" value="Single_hybrid_motif"/>
</dbReference>
<dbReference type="InterPro" id="IPR050856">
    <property type="entry name" value="Biotin_carboxylase_complex"/>
</dbReference>
<reference evidence="11" key="1">
    <citation type="journal article" date="2019" name="Int. J. Syst. Evol. Microbiol.">
        <title>The Global Catalogue of Microorganisms (GCM) 10K type strain sequencing project: providing services to taxonomists for standard genome sequencing and annotation.</title>
        <authorList>
            <consortium name="The Broad Institute Genomics Platform"/>
            <consortium name="The Broad Institute Genome Sequencing Center for Infectious Disease"/>
            <person name="Wu L."/>
            <person name="Ma J."/>
        </authorList>
    </citation>
    <scope>NUCLEOTIDE SEQUENCE [LARGE SCALE GENOMIC DNA]</scope>
    <source>
        <strain evidence="11">CGMCC 1.12482</strain>
    </source>
</reference>
<dbReference type="PROSITE" id="PS50979">
    <property type="entry name" value="BC"/>
    <property type="match status" value="1"/>
</dbReference>
<dbReference type="SUPFAM" id="SSF56059">
    <property type="entry name" value="Glutathione synthetase ATP-binding domain-like"/>
    <property type="match status" value="1"/>
</dbReference>
<comment type="cofactor">
    <cofactor evidence="1">
        <name>biotin</name>
        <dbReference type="ChEBI" id="CHEBI:57586"/>
    </cofactor>
</comment>
<gene>
    <name evidence="10" type="primary">atuF</name>
    <name evidence="10" type="ORF">GCM10007418_15200</name>
</gene>
<evidence type="ECO:0000256" key="4">
    <source>
        <dbReference type="ARBA" id="ARBA00022840"/>
    </source>
</evidence>
<feature type="domain" description="ATP-grasp" evidence="8">
    <location>
        <begin position="122"/>
        <end position="319"/>
    </location>
</feature>
<dbReference type="InterPro" id="IPR005479">
    <property type="entry name" value="CPAse_ATP-bd"/>
</dbReference>
<dbReference type="PROSITE" id="PS50975">
    <property type="entry name" value="ATP_GRASP"/>
    <property type="match status" value="1"/>
</dbReference>
<feature type="domain" description="Lipoyl-binding" evidence="7">
    <location>
        <begin position="582"/>
        <end position="658"/>
    </location>
</feature>
<evidence type="ECO:0000256" key="2">
    <source>
        <dbReference type="ARBA" id="ARBA00022598"/>
    </source>
</evidence>
<evidence type="ECO:0000259" key="8">
    <source>
        <dbReference type="PROSITE" id="PS50975"/>
    </source>
</evidence>
<accession>A0ABQ1PGB8</accession>
<keyword evidence="3 6" id="KW-0547">Nucleotide-binding</keyword>
<dbReference type="SMART" id="SM00878">
    <property type="entry name" value="Biotin_carb_C"/>
    <property type="match status" value="1"/>
</dbReference>
<dbReference type="InterPro" id="IPR011054">
    <property type="entry name" value="Rudment_hybrid_motif"/>
</dbReference>
<dbReference type="InterPro" id="IPR011761">
    <property type="entry name" value="ATP-grasp"/>
</dbReference>